<reference evidence="2" key="1">
    <citation type="journal article" date="2015" name="MBio">
        <title>Genome-Resolved Metagenomic Analysis Reveals Roles for Candidate Phyla and Other Microbial Community Members in Biogeochemical Transformations in Oil Reservoirs.</title>
        <authorList>
            <person name="Hu P."/>
            <person name="Tom L."/>
            <person name="Singh A."/>
            <person name="Thomas B.C."/>
            <person name="Baker B.J."/>
            <person name="Piceno Y.M."/>
            <person name="Andersen G.L."/>
            <person name="Banfield J.F."/>
        </authorList>
    </citation>
    <scope>NUCLEOTIDE SEQUENCE [LARGE SCALE GENOMIC DNA]</scope>
</reference>
<comment type="caution">
    <text evidence="1">The sequence shown here is derived from an EMBL/GenBank/DDBJ whole genome shotgun (WGS) entry which is preliminary data.</text>
</comment>
<proteinExistence type="predicted"/>
<sequence>MGRIENNILTKNIYKSRHMLQFPPAICWDESILTQAENLGVMDIEINELEEGKKY</sequence>
<gene>
    <name evidence="1" type="ORF">XD97_0535</name>
</gene>
<dbReference type="EMBL" id="LGGS01000118">
    <property type="protein sequence ID" value="KUK81948.1"/>
    <property type="molecule type" value="Genomic_DNA"/>
</dbReference>
<accession>A0A101HRW1</accession>
<dbReference type="Proteomes" id="UP000054705">
    <property type="component" value="Unassembled WGS sequence"/>
</dbReference>
<organism evidence="1 2">
    <name type="scientific">Pelotomaculum thermopropionicum</name>
    <dbReference type="NCBI Taxonomy" id="110500"/>
    <lineage>
        <taxon>Bacteria</taxon>
        <taxon>Bacillati</taxon>
        <taxon>Bacillota</taxon>
        <taxon>Clostridia</taxon>
        <taxon>Eubacteriales</taxon>
        <taxon>Desulfotomaculaceae</taxon>
        <taxon>Pelotomaculum</taxon>
    </lineage>
</organism>
<name>A0A101HRW1_9FIRM</name>
<dbReference type="AlphaFoldDB" id="A0A101HRW1"/>
<feature type="non-terminal residue" evidence="1">
    <location>
        <position position="55"/>
    </location>
</feature>
<evidence type="ECO:0000313" key="1">
    <source>
        <dbReference type="EMBL" id="KUK81948.1"/>
    </source>
</evidence>
<evidence type="ECO:0000313" key="2">
    <source>
        <dbReference type="Proteomes" id="UP000054705"/>
    </source>
</evidence>
<protein>
    <submittedName>
        <fullName evidence="1">Uncharacterized protein</fullName>
    </submittedName>
</protein>